<proteinExistence type="inferred from homology"/>
<keyword evidence="6 11" id="KW-0479">Metal-binding</keyword>
<dbReference type="SUPFAM" id="SSF52768">
    <property type="entry name" value="Arginase/deacetylase"/>
    <property type="match status" value="1"/>
</dbReference>
<dbReference type="PRINTS" id="PR00116">
    <property type="entry name" value="ARGINASE"/>
</dbReference>
<dbReference type="FunFam" id="3.40.800.10:FF:000012">
    <property type="entry name" value="Arginase"/>
    <property type="match status" value="1"/>
</dbReference>
<comment type="pathway">
    <text evidence="1">Nitrogen metabolism; urea cycle; L-ornithine and urea from L-arginine: step 1/1.</text>
</comment>
<dbReference type="PANTHER" id="PTHR43782:SF3">
    <property type="entry name" value="ARGINASE"/>
    <property type="match status" value="1"/>
</dbReference>
<dbReference type="EMBL" id="MLKD01000004">
    <property type="protein sequence ID" value="OQE27699.1"/>
    <property type="molecule type" value="Genomic_DNA"/>
</dbReference>
<accession>A0A1V6TPE8</accession>
<keyword evidence="5 11" id="KW-0056">Arginine metabolism</keyword>
<dbReference type="InterPro" id="IPR023696">
    <property type="entry name" value="Ureohydrolase_dom_sf"/>
</dbReference>
<dbReference type="Pfam" id="PF00491">
    <property type="entry name" value="Arginase"/>
    <property type="match status" value="1"/>
</dbReference>
<dbReference type="GO" id="GO:0030145">
    <property type="term" value="F:manganese ion binding"/>
    <property type="evidence" value="ECO:0007669"/>
    <property type="project" value="TreeGrafter"/>
</dbReference>
<dbReference type="PANTHER" id="PTHR43782">
    <property type="entry name" value="ARGINASE"/>
    <property type="match status" value="1"/>
</dbReference>
<evidence type="ECO:0000256" key="2">
    <source>
        <dbReference type="ARBA" id="ARBA00011233"/>
    </source>
</evidence>
<evidence type="ECO:0000313" key="12">
    <source>
        <dbReference type="EMBL" id="OQE27699.1"/>
    </source>
</evidence>
<keyword evidence="8 11" id="KW-0464">Manganese</keyword>
<dbReference type="GO" id="GO:0004053">
    <property type="term" value="F:arginase activity"/>
    <property type="evidence" value="ECO:0007669"/>
    <property type="project" value="UniProtKB-EC"/>
</dbReference>
<protein>
    <recommendedName>
        <fullName evidence="4 11">Arginase</fullName>
        <ecNumber evidence="3 11">3.5.3.1</ecNumber>
    </recommendedName>
</protein>
<dbReference type="Gene3D" id="3.40.800.10">
    <property type="entry name" value="Ureohydrolase domain"/>
    <property type="match status" value="1"/>
</dbReference>
<name>A0A1V6TPE8_9EURO</name>
<reference evidence="13" key="1">
    <citation type="journal article" date="2017" name="Nat. Microbiol.">
        <title>Global analysis of biosynthetic gene clusters reveals vast potential of secondary metabolite production in Penicillium species.</title>
        <authorList>
            <person name="Nielsen J.C."/>
            <person name="Grijseels S."/>
            <person name="Prigent S."/>
            <person name="Ji B."/>
            <person name="Dainat J."/>
            <person name="Nielsen K.F."/>
            <person name="Frisvad J.C."/>
            <person name="Workman M."/>
            <person name="Nielsen J."/>
        </authorList>
    </citation>
    <scope>NUCLEOTIDE SEQUENCE [LARGE SCALE GENOMIC DNA]</scope>
    <source>
        <strain evidence="13">IBT 24891</strain>
    </source>
</reference>
<evidence type="ECO:0000256" key="11">
    <source>
        <dbReference type="RuleBase" id="RU361159"/>
    </source>
</evidence>
<dbReference type="GO" id="GO:0006525">
    <property type="term" value="P:arginine metabolic process"/>
    <property type="evidence" value="ECO:0007669"/>
    <property type="project" value="UniProtKB-KW"/>
</dbReference>
<dbReference type="GO" id="GO:0005829">
    <property type="term" value="C:cytosol"/>
    <property type="evidence" value="ECO:0007669"/>
    <property type="project" value="TreeGrafter"/>
</dbReference>
<comment type="cofactor">
    <cofactor evidence="11">
        <name>Mn(2+)</name>
        <dbReference type="ChEBI" id="CHEBI:29035"/>
    </cofactor>
    <text evidence="11">Binds 2 manganese ions per subunit.</text>
</comment>
<evidence type="ECO:0000256" key="1">
    <source>
        <dbReference type="ARBA" id="ARBA00005098"/>
    </source>
</evidence>
<evidence type="ECO:0000256" key="8">
    <source>
        <dbReference type="ARBA" id="ARBA00023211"/>
    </source>
</evidence>
<dbReference type="Proteomes" id="UP000191285">
    <property type="component" value="Unassembled WGS sequence"/>
</dbReference>
<evidence type="ECO:0000313" key="13">
    <source>
        <dbReference type="Proteomes" id="UP000191285"/>
    </source>
</evidence>
<dbReference type="EC" id="3.5.3.1" evidence="3 11"/>
<dbReference type="CDD" id="cd09989">
    <property type="entry name" value="Arginase"/>
    <property type="match status" value="1"/>
</dbReference>
<sequence>MAVSNNSELTIVLAESSAGAPQMGSELGSRAILNSGLLKALRDHFKQVHICEISAKPSLEEDHDHAGMKRPRTVSKATQSIHELVYSHTQQGRLVLTLGGDHSNAIGTLTATTGAFNSKHDRRPAVICVDAHVSINPPEASPSGNIHGMPLAFATGLATSQEKGIFDWIQQNHLIDMKKMVYIGTRDVDDEERKLIQQNGIKFFDMNDIKKHGIDSVASMALEYVGEQTPIHLSCDIDALDPEWAPSAGHLVPGGLSLQEGELVVRRVHETGNLIAMDLVEVNPTINVDGVERTVNSACALVRGAFGLSV</sequence>
<keyword evidence="7 11" id="KW-0378">Hydrolase</keyword>
<evidence type="ECO:0000256" key="10">
    <source>
        <dbReference type="PROSITE-ProRule" id="PRU00742"/>
    </source>
</evidence>
<evidence type="ECO:0000256" key="5">
    <source>
        <dbReference type="ARBA" id="ARBA00022503"/>
    </source>
</evidence>
<comment type="similarity">
    <text evidence="10 11">Belongs to the arginase family.</text>
</comment>
<dbReference type="STRING" id="303698.A0A1V6TPE8"/>
<evidence type="ECO:0000256" key="4">
    <source>
        <dbReference type="ARBA" id="ARBA00018123"/>
    </source>
</evidence>
<comment type="caution">
    <text evidence="12">The sequence shown here is derived from an EMBL/GenBank/DDBJ whole genome shotgun (WGS) entry which is preliminary data.</text>
</comment>
<comment type="subunit">
    <text evidence="2">Homotrimer.</text>
</comment>
<evidence type="ECO:0000256" key="6">
    <source>
        <dbReference type="ARBA" id="ARBA00022723"/>
    </source>
</evidence>
<dbReference type="NCBIfam" id="TIGR01229">
    <property type="entry name" value="rocF_arginase"/>
    <property type="match status" value="1"/>
</dbReference>
<evidence type="ECO:0000256" key="3">
    <source>
        <dbReference type="ARBA" id="ARBA00012168"/>
    </source>
</evidence>
<evidence type="ECO:0000256" key="9">
    <source>
        <dbReference type="ARBA" id="ARBA00047391"/>
    </source>
</evidence>
<keyword evidence="13" id="KW-1185">Reference proteome</keyword>
<dbReference type="InterPro" id="IPR014033">
    <property type="entry name" value="Arginase"/>
</dbReference>
<gene>
    <name evidence="12" type="ORF">PENSTE_c004G00704</name>
</gene>
<dbReference type="OrthoDB" id="9992747at2759"/>
<comment type="catalytic activity">
    <reaction evidence="9 11">
        <text>L-arginine + H2O = urea + L-ornithine</text>
        <dbReference type="Rhea" id="RHEA:20569"/>
        <dbReference type="ChEBI" id="CHEBI:15377"/>
        <dbReference type="ChEBI" id="CHEBI:16199"/>
        <dbReference type="ChEBI" id="CHEBI:32682"/>
        <dbReference type="ChEBI" id="CHEBI:46911"/>
        <dbReference type="EC" id="3.5.3.1"/>
    </reaction>
</comment>
<dbReference type="AlphaFoldDB" id="A0A1V6TPE8"/>
<dbReference type="PROSITE" id="PS51409">
    <property type="entry name" value="ARGINASE_2"/>
    <property type="match status" value="1"/>
</dbReference>
<evidence type="ECO:0000256" key="7">
    <source>
        <dbReference type="ARBA" id="ARBA00022801"/>
    </source>
</evidence>
<dbReference type="InterPro" id="IPR006035">
    <property type="entry name" value="Ureohydrolase"/>
</dbReference>
<dbReference type="GO" id="GO:0005634">
    <property type="term" value="C:nucleus"/>
    <property type="evidence" value="ECO:0007669"/>
    <property type="project" value="TreeGrafter"/>
</dbReference>
<organism evidence="12 13">
    <name type="scientific">Penicillium steckii</name>
    <dbReference type="NCBI Taxonomy" id="303698"/>
    <lineage>
        <taxon>Eukaryota</taxon>
        <taxon>Fungi</taxon>
        <taxon>Dikarya</taxon>
        <taxon>Ascomycota</taxon>
        <taxon>Pezizomycotina</taxon>
        <taxon>Eurotiomycetes</taxon>
        <taxon>Eurotiomycetidae</taxon>
        <taxon>Eurotiales</taxon>
        <taxon>Aspergillaceae</taxon>
        <taxon>Penicillium</taxon>
    </lineage>
</organism>